<dbReference type="RefSeq" id="WP_285523140.1">
    <property type="nucleotide sequence ID" value="NZ_JASNGB010000071.1"/>
</dbReference>
<reference evidence="2 3" key="1">
    <citation type="submission" date="2023-05" db="EMBL/GenBank/DDBJ databases">
        <authorList>
            <person name="Gao F."/>
        </authorList>
    </citation>
    <scope>NUCLEOTIDE SEQUENCE [LARGE SCALE GENOMIC DNA]</scope>
    <source>
        <strain evidence="2 3">MIMF12</strain>
    </source>
</reference>
<name>A0ABT7JGW5_9DEIO</name>
<comment type="caution">
    <text evidence="2">The sequence shown here is derived from an EMBL/GenBank/DDBJ whole genome shotgun (WGS) entry which is preliminary data.</text>
</comment>
<dbReference type="PANTHER" id="PTHR19879">
    <property type="entry name" value="TRANSCRIPTION INITIATION FACTOR TFIID"/>
    <property type="match status" value="1"/>
</dbReference>
<dbReference type="Gene3D" id="2.130.10.10">
    <property type="entry name" value="YVTN repeat-like/Quinoprotein amine dehydrogenase"/>
    <property type="match status" value="2"/>
</dbReference>
<organism evidence="2 3">
    <name type="scientific">Deinococcus rhizophilus</name>
    <dbReference type="NCBI Taxonomy" id="3049544"/>
    <lineage>
        <taxon>Bacteria</taxon>
        <taxon>Thermotogati</taxon>
        <taxon>Deinococcota</taxon>
        <taxon>Deinococci</taxon>
        <taxon>Deinococcales</taxon>
        <taxon>Deinococcaceae</taxon>
        <taxon>Deinococcus</taxon>
    </lineage>
</organism>
<dbReference type="PANTHER" id="PTHR19879:SF9">
    <property type="entry name" value="TRANSCRIPTION INITIATION FACTOR TFIID SUBUNIT 5"/>
    <property type="match status" value="1"/>
</dbReference>
<dbReference type="SMART" id="SM00320">
    <property type="entry name" value="WD40"/>
    <property type="match status" value="5"/>
</dbReference>
<feature type="signal peptide" evidence="1">
    <location>
        <begin position="1"/>
        <end position="17"/>
    </location>
</feature>
<dbReference type="SUPFAM" id="SSF69322">
    <property type="entry name" value="Tricorn protease domain 2"/>
    <property type="match status" value="1"/>
</dbReference>
<keyword evidence="3" id="KW-1185">Reference proteome</keyword>
<evidence type="ECO:0000256" key="1">
    <source>
        <dbReference type="SAM" id="SignalP"/>
    </source>
</evidence>
<accession>A0ABT7JGW5</accession>
<gene>
    <name evidence="2" type="ORF">QOL99_08990</name>
</gene>
<dbReference type="Pfam" id="PF00400">
    <property type="entry name" value="WD40"/>
    <property type="match status" value="1"/>
</dbReference>
<sequence>MRIPLALSLALVTAAQAAVPLPTPVQSMTHPNARTAQHVDRLRAVATDADGGAAVLVPRTGTPRTVRLPRSSRLYSSLVTPGGRTLAVQVDYATCQVKVAVWNLTSGKVIAPLRGHFARALGCDRADGTDELFGTHFTPDGGFLITHSAAGLRRWDARGGQPLQALPGTFFNVSISPDGRSVAALAQNRRVEVWTSDLTRRLKVLPQQPADCFRASGMFPSGVAWSADSTRLAFSCDREVRVWNVQAGGLRGLQREQKVDAPDAPTFSPDGRFVVADEDAAGVAVWNVASGQRVAQLKTPGPSVQVTDVEVTPGNMLFAALDDGRILRANLNQPAQVLEPLRPFPGGARLWPTLAVSREGDRLAVASGDGRLNVYALPGN</sequence>
<proteinExistence type="predicted"/>
<dbReference type="Proteomes" id="UP001302059">
    <property type="component" value="Unassembled WGS sequence"/>
</dbReference>
<keyword evidence="1" id="KW-0732">Signal</keyword>
<evidence type="ECO:0000313" key="2">
    <source>
        <dbReference type="EMBL" id="MDL2344287.1"/>
    </source>
</evidence>
<dbReference type="InterPro" id="IPR001680">
    <property type="entry name" value="WD40_rpt"/>
</dbReference>
<protein>
    <submittedName>
        <fullName evidence="2">WD40 repeat domain-containing protein</fullName>
    </submittedName>
</protein>
<evidence type="ECO:0000313" key="3">
    <source>
        <dbReference type="Proteomes" id="UP001302059"/>
    </source>
</evidence>
<feature type="chain" id="PRO_5045133426" evidence="1">
    <location>
        <begin position="18"/>
        <end position="380"/>
    </location>
</feature>
<dbReference type="EMBL" id="JASNGB010000071">
    <property type="protein sequence ID" value="MDL2344287.1"/>
    <property type="molecule type" value="Genomic_DNA"/>
</dbReference>
<dbReference type="InterPro" id="IPR015943">
    <property type="entry name" value="WD40/YVTN_repeat-like_dom_sf"/>
</dbReference>